<accession>A0ACB9KZD5</accession>
<protein>
    <submittedName>
        <fullName evidence="1">Uncharacterized protein</fullName>
    </submittedName>
</protein>
<evidence type="ECO:0000313" key="2">
    <source>
        <dbReference type="Proteomes" id="UP001057402"/>
    </source>
</evidence>
<comment type="caution">
    <text evidence="1">The sequence shown here is derived from an EMBL/GenBank/DDBJ whole genome shotgun (WGS) entry which is preliminary data.</text>
</comment>
<organism evidence="1 2">
    <name type="scientific">Melastoma candidum</name>
    <dbReference type="NCBI Taxonomy" id="119954"/>
    <lineage>
        <taxon>Eukaryota</taxon>
        <taxon>Viridiplantae</taxon>
        <taxon>Streptophyta</taxon>
        <taxon>Embryophyta</taxon>
        <taxon>Tracheophyta</taxon>
        <taxon>Spermatophyta</taxon>
        <taxon>Magnoliopsida</taxon>
        <taxon>eudicotyledons</taxon>
        <taxon>Gunneridae</taxon>
        <taxon>Pentapetalae</taxon>
        <taxon>rosids</taxon>
        <taxon>malvids</taxon>
        <taxon>Myrtales</taxon>
        <taxon>Melastomataceae</taxon>
        <taxon>Melastomatoideae</taxon>
        <taxon>Melastomateae</taxon>
        <taxon>Melastoma</taxon>
    </lineage>
</organism>
<proteinExistence type="predicted"/>
<keyword evidence="2" id="KW-1185">Reference proteome</keyword>
<sequence length="377" mass="42325">MPRYDDRRSSTRLYVGHLSSRTRTRDLEDLFARYGRVRAVDMKRDYAFVEYGDPRDADDARYGLDGREFKGSRIVVEFSKGAPRGSGGSRDFLGRGPPPGSGRCFNCGIDGHWARDCKAGDWKNKCYHCGDRGHIERNCPNSPKKLSREQRYSRSPSPRHGRSRSRSFSRSHSYSRSPSPVKRERERGYEAEKERGYEDVETRPRSPHDSRSPTKRGRSPSPRGRRDSPGPDESSSPRGRPDGSPENQKWANGLDYGNSPRGRSRSHSRSRSPGDDADGNYRSPVKENGHDHSPSPIPRDEDGHRGDDDDNGGSPRGSGTYAVSRRQRLRPASPMSLSLSLGRCLAEIVGRRLSNRLYKSKFVGYVSNRGIVADVIG</sequence>
<dbReference type="EMBL" id="CM042891">
    <property type="protein sequence ID" value="KAI4302361.1"/>
    <property type="molecule type" value="Genomic_DNA"/>
</dbReference>
<name>A0ACB9KZD5_9MYRT</name>
<gene>
    <name evidence="1" type="ORF">MLD38_038115</name>
</gene>
<reference evidence="2" key="1">
    <citation type="journal article" date="2023" name="Front. Plant Sci.">
        <title>Chromosomal-level genome assembly of Melastoma candidum provides insights into trichome evolution.</title>
        <authorList>
            <person name="Zhong Y."/>
            <person name="Wu W."/>
            <person name="Sun C."/>
            <person name="Zou P."/>
            <person name="Liu Y."/>
            <person name="Dai S."/>
            <person name="Zhou R."/>
        </authorList>
    </citation>
    <scope>NUCLEOTIDE SEQUENCE [LARGE SCALE GENOMIC DNA]</scope>
</reference>
<dbReference type="Proteomes" id="UP001057402">
    <property type="component" value="Chromosome 12"/>
</dbReference>
<evidence type="ECO:0000313" key="1">
    <source>
        <dbReference type="EMBL" id="KAI4302361.1"/>
    </source>
</evidence>